<protein>
    <submittedName>
        <fullName evidence="3">Glycosyltransferase family 9 protein</fullName>
    </submittedName>
</protein>
<evidence type="ECO:0000256" key="1">
    <source>
        <dbReference type="ARBA" id="ARBA00022676"/>
    </source>
</evidence>
<keyword evidence="2" id="KW-0808">Transferase</keyword>
<dbReference type="InterPro" id="IPR002201">
    <property type="entry name" value="Glyco_trans_9"/>
</dbReference>
<evidence type="ECO:0000313" key="4">
    <source>
        <dbReference type="Proteomes" id="UP001219956"/>
    </source>
</evidence>
<comment type="caution">
    <text evidence="3">The sequence shown here is derived from an EMBL/GenBank/DDBJ whole genome shotgun (WGS) entry which is preliminary data.</text>
</comment>
<dbReference type="PANTHER" id="PTHR30160">
    <property type="entry name" value="TETRAACYLDISACCHARIDE 4'-KINASE-RELATED"/>
    <property type="match status" value="1"/>
</dbReference>
<keyword evidence="4" id="KW-1185">Reference proteome</keyword>
<dbReference type="Proteomes" id="UP001219956">
    <property type="component" value="Unassembled WGS sequence"/>
</dbReference>
<reference evidence="3 4" key="1">
    <citation type="submission" date="2023-01" db="EMBL/GenBank/DDBJ databases">
        <title>Novel species of the genus Vogesella isolated from rivers.</title>
        <authorList>
            <person name="Lu H."/>
        </authorList>
    </citation>
    <scope>NUCLEOTIDE SEQUENCE [LARGE SCALE GENOMIC DNA]</scope>
    <source>
        <strain evidence="3 4">DC21W</strain>
    </source>
</reference>
<dbReference type="EMBL" id="JAQQLF010000015">
    <property type="protein sequence ID" value="MDC7718070.1"/>
    <property type="molecule type" value="Genomic_DNA"/>
</dbReference>
<dbReference type="Gene3D" id="3.40.50.2000">
    <property type="entry name" value="Glycogen Phosphorylase B"/>
    <property type="match status" value="2"/>
</dbReference>
<dbReference type="InterPro" id="IPR051199">
    <property type="entry name" value="LPS_LOS_Heptosyltrfase"/>
</dbReference>
<dbReference type="CDD" id="cd03789">
    <property type="entry name" value="GT9_LPS_heptosyltransferase"/>
    <property type="match status" value="1"/>
</dbReference>
<gene>
    <name evidence="3" type="ORF">PQU95_12700</name>
</gene>
<name>A0ABT5J0N1_9NEIS</name>
<dbReference type="RefSeq" id="WP_272752368.1">
    <property type="nucleotide sequence ID" value="NZ_JAQQLF010000015.1"/>
</dbReference>
<evidence type="ECO:0000256" key="2">
    <source>
        <dbReference type="ARBA" id="ARBA00022679"/>
    </source>
</evidence>
<proteinExistence type="predicted"/>
<evidence type="ECO:0000313" key="3">
    <source>
        <dbReference type="EMBL" id="MDC7718070.1"/>
    </source>
</evidence>
<sequence length="373" mass="41550">MKGRFPGRVLIFATLLFRLPWQWLRRKPQPQSVQRILVLHQFLLGDALMATSLLAKLRERFPAADIVLACPPLQAGLYDSQPYGIRAMPWHPRDFASIRRLFALPRVDMVYLMGENRLSYLARAIGARWIVGFDGEMPHYKNWLVDERIPYSQEPEAWTDTAARLVDGPAPQPFDLAHWPLGEQRVPALPARYVVLHVGASSPTRYWPSEYWQSLAASLRERGLAVVWSGGPGEHHLIERVTPLPQDIVISGSLTLPQLRAVLAAAQACVCPDTGIAHLAKTAGVPLVMLFGPGSEELFGTSHFFSRYTCLGAGPALFPCRFQRSVHHRPVDWALRCFRPVGAQPGGCKQVQCMAAVRPEAVLQSILTAGNFT</sequence>
<dbReference type="PANTHER" id="PTHR30160:SF1">
    <property type="entry name" value="LIPOPOLYSACCHARIDE 1,2-N-ACETYLGLUCOSAMINETRANSFERASE-RELATED"/>
    <property type="match status" value="1"/>
</dbReference>
<keyword evidence="1" id="KW-0328">Glycosyltransferase</keyword>
<organism evidence="3 4">
    <name type="scientific">Vogesella aquatica</name>
    <dbReference type="NCBI Taxonomy" id="2984206"/>
    <lineage>
        <taxon>Bacteria</taxon>
        <taxon>Pseudomonadati</taxon>
        <taxon>Pseudomonadota</taxon>
        <taxon>Betaproteobacteria</taxon>
        <taxon>Neisseriales</taxon>
        <taxon>Chromobacteriaceae</taxon>
        <taxon>Vogesella</taxon>
    </lineage>
</organism>
<dbReference type="SUPFAM" id="SSF53756">
    <property type="entry name" value="UDP-Glycosyltransferase/glycogen phosphorylase"/>
    <property type="match status" value="1"/>
</dbReference>
<dbReference type="Pfam" id="PF01075">
    <property type="entry name" value="Glyco_transf_9"/>
    <property type="match status" value="1"/>
</dbReference>
<accession>A0ABT5J0N1</accession>